<dbReference type="AlphaFoldDB" id="A0A6M3M810"/>
<dbReference type="EMBL" id="MT143731">
    <property type="protein sequence ID" value="QJB01755.1"/>
    <property type="molecule type" value="Genomic_DNA"/>
</dbReference>
<reference evidence="2" key="1">
    <citation type="submission" date="2020-03" db="EMBL/GenBank/DDBJ databases">
        <title>The deep terrestrial virosphere.</title>
        <authorList>
            <person name="Holmfeldt K."/>
            <person name="Nilsson E."/>
            <person name="Simone D."/>
            <person name="Lopez-Fernandez M."/>
            <person name="Wu X."/>
            <person name="de Brujin I."/>
            <person name="Lundin D."/>
            <person name="Andersson A."/>
            <person name="Bertilsson S."/>
            <person name="Dopson M."/>
        </authorList>
    </citation>
    <scope>NUCLEOTIDE SEQUENCE</scope>
    <source>
        <strain evidence="1">MM171A00709</strain>
        <strain evidence="2">MM171B02032</strain>
    </source>
</reference>
<sequence>MSLPFDSSPPPCTGECETCDLDCELLKKLMDGDAKALRTIEAFRHHHIQAQVDHLDGGLRRCGVRGPKELWDLELELSNVCAYAMGPMLDSQHALAKRCQEIRDKVRRMIRKYGYTGAF</sequence>
<protein>
    <submittedName>
        <fullName evidence="2">Uncharacterized protein</fullName>
    </submittedName>
</protein>
<name>A0A6M3M810_9ZZZZ</name>
<evidence type="ECO:0000313" key="2">
    <source>
        <dbReference type="EMBL" id="QJB01755.1"/>
    </source>
</evidence>
<organism evidence="2">
    <name type="scientific">viral metagenome</name>
    <dbReference type="NCBI Taxonomy" id="1070528"/>
    <lineage>
        <taxon>unclassified sequences</taxon>
        <taxon>metagenomes</taxon>
        <taxon>organismal metagenomes</taxon>
    </lineage>
</organism>
<dbReference type="EMBL" id="MT143679">
    <property type="protein sequence ID" value="QJB00056.1"/>
    <property type="molecule type" value="Genomic_DNA"/>
</dbReference>
<proteinExistence type="predicted"/>
<evidence type="ECO:0000313" key="1">
    <source>
        <dbReference type="EMBL" id="QJB00056.1"/>
    </source>
</evidence>
<gene>
    <name evidence="1" type="ORF">MM171A00709_0021</name>
    <name evidence="2" type="ORF">MM171B02032_0002</name>
</gene>
<accession>A0A6M3M810</accession>